<dbReference type="NCBIfam" id="TIGR02122">
    <property type="entry name" value="TRAP_TAXI"/>
    <property type="match status" value="1"/>
</dbReference>
<feature type="transmembrane region" description="Helical" evidence="1">
    <location>
        <begin position="364"/>
        <end position="386"/>
    </location>
</feature>
<dbReference type="InterPro" id="IPR011852">
    <property type="entry name" value="TRAP_TAXI"/>
</dbReference>
<keyword evidence="3" id="KW-0675">Receptor</keyword>
<dbReference type="Gene3D" id="3.40.50.720">
    <property type="entry name" value="NAD(P)-binding Rossmann-like Domain"/>
    <property type="match status" value="1"/>
</dbReference>
<reference evidence="3 4" key="1">
    <citation type="submission" date="2014-12" db="EMBL/GenBank/DDBJ databases">
        <title>Genome assembly of Enhygromyxa salina DSM 15201.</title>
        <authorList>
            <person name="Sharma G."/>
            <person name="Subramanian S."/>
        </authorList>
    </citation>
    <scope>NUCLEOTIDE SEQUENCE [LARGE SCALE GENOMIC DNA]</scope>
    <source>
        <strain evidence="3 4">DSM 15201</strain>
    </source>
</reference>
<feature type="transmembrane region" description="Helical" evidence="1">
    <location>
        <begin position="466"/>
        <end position="491"/>
    </location>
</feature>
<organism evidence="3 4">
    <name type="scientific">Enhygromyxa salina</name>
    <dbReference type="NCBI Taxonomy" id="215803"/>
    <lineage>
        <taxon>Bacteria</taxon>
        <taxon>Pseudomonadati</taxon>
        <taxon>Myxococcota</taxon>
        <taxon>Polyangia</taxon>
        <taxon>Nannocystales</taxon>
        <taxon>Nannocystaceae</taxon>
        <taxon>Enhygromyxa</taxon>
    </lineage>
</organism>
<gene>
    <name evidence="3" type="ORF">DB30_05545</name>
</gene>
<dbReference type="Gene3D" id="3.40.190.10">
    <property type="entry name" value="Periplasmic binding protein-like II"/>
    <property type="match status" value="2"/>
</dbReference>
<proteinExistence type="predicted"/>
<evidence type="ECO:0000256" key="1">
    <source>
        <dbReference type="SAM" id="Phobius"/>
    </source>
</evidence>
<name>A0A0C2D651_9BACT</name>
<evidence type="ECO:0000313" key="4">
    <source>
        <dbReference type="Proteomes" id="UP000031599"/>
    </source>
</evidence>
<dbReference type="SUPFAM" id="SSF81324">
    <property type="entry name" value="Voltage-gated potassium channels"/>
    <property type="match status" value="1"/>
</dbReference>
<dbReference type="EMBL" id="JMCC02000052">
    <property type="protein sequence ID" value="KIG15522.1"/>
    <property type="molecule type" value="Genomic_DNA"/>
</dbReference>
<evidence type="ECO:0000256" key="2">
    <source>
        <dbReference type="SAM" id="SignalP"/>
    </source>
</evidence>
<keyword evidence="1" id="KW-1133">Transmembrane helix</keyword>
<keyword evidence="1" id="KW-0472">Membrane</keyword>
<dbReference type="Proteomes" id="UP000031599">
    <property type="component" value="Unassembled WGS sequence"/>
</dbReference>
<dbReference type="PANTHER" id="PTHR42941:SF1">
    <property type="entry name" value="SLL1037 PROTEIN"/>
    <property type="match status" value="1"/>
</dbReference>
<dbReference type="Pfam" id="PF16868">
    <property type="entry name" value="NMT1_3"/>
    <property type="match status" value="1"/>
</dbReference>
<keyword evidence="1" id="KW-0812">Transmembrane</keyword>
<dbReference type="RefSeq" id="WP_052551561.1">
    <property type="nucleotide sequence ID" value="NZ_JMCC02000052.1"/>
</dbReference>
<feature type="chain" id="PRO_5002147146" evidence="2">
    <location>
        <begin position="29"/>
        <end position="799"/>
    </location>
</feature>
<keyword evidence="2" id="KW-0732">Signal</keyword>
<accession>A0A0C2D651</accession>
<dbReference type="AlphaFoldDB" id="A0A0C2D651"/>
<feature type="transmembrane region" description="Helical" evidence="1">
    <location>
        <begin position="407"/>
        <end position="428"/>
    </location>
</feature>
<dbReference type="SUPFAM" id="SSF53850">
    <property type="entry name" value="Periplasmic binding protein-like II"/>
    <property type="match status" value="1"/>
</dbReference>
<dbReference type="PANTHER" id="PTHR42941">
    <property type="entry name" value="SLL1037 PROTEIN"/>
    <property type="match status" value="1"/>
</dbReference>
<comment type="caution">
    <text evidence="3">The sequence shown here is derived from an EMBL/GenBank/DDBJ whole genome shotgun (WGS) entry which is preliminary data.</text>
</comment>
<evidence type="ECO:0000313" key="3">
    <source>
        <dbReference type="EMBL" id="KIG15522.1"/>
    </source>
</evidence>
<protein>
    <submittedName>
        <fullName evidence="3">TRAP transporter solute receptor, TAXI family</fullName>
    </submittedName>
</protein>
<feature type="signal peptide" evidence="2">
    <location>
        <begin position="1"/>
        <end position="28"/>
    </location>
</feature>
<sequence>MTRPAKLAAGLFALFALWITCWLPVARAQEPAPEAQPDAQPDAKPTPLPAGTIRFGAGSKGGGFSQTGDALANALEQINAGTRIHVENTGGSCDNVRKLARGEVDAALVQYDVAAEAFAASAVGDHALEDGAQSGWMCELSSAELAGVELQLVAAIDDSAVHVIVRRPVRLDDFSSVGDRPIFVGQLGSGSMETSKVILGAAGLTLDDVNSLPIKNKAAMTAMQNGELLMMLRTTEIGDDAISGLLASGMAGLNALPDSVIERLIDGFPYYRICQIDAHSYPGLEFGVPSVCVSTVVLTARRAGVDALSDEQVGELIDGLRWIEHNPVEGQPPVSVRWRDFAEREPIPLHPGAGLTERRDFAIYWAKVIAALALVGGALVLLRRFLRRKGLLGNPLSGNLEGQLSNPIVPFAGFLLIVVAATVVVWNLEHDSNARVRTLNDSFWEMNMFATGNFDSESLKTSTARVIGAAATIAGLGLLAWFTAALTSILSRDQMRLFRRMRNHIVILNFREEMLQLVRVLRSPGPLRQRSIHVVVSDTLPPRVRAQLTKVRGLTIYQQNPEVPEDLVDLRLPRAARVIVLQGGYHPLRIARAVHHACVRLDPAARIEATKQQHGLGMSPSVHSPALAGDDARGARATVPVTLVEATDGDVADGLFDPFSRWLVPVPARQLADAWLANACVDPSFGELFNDIVSFRDDNSELYTVELSESFHGKTWRELRKLLFTAQARAGIVPIGLYRGHQGRLAYDASDVADSSPQAAIARRLRVNPPLETVLGEGDRVLAFAEDEADLRKVLKSRR</sequence>